<evidence type="ECO:0000256" key="4">
    <source>
        <dbReference type="ARBA" id="ARBA00022692"/>
    </source>
</evidence>
<dbReference type="NCBIfam" id="NF004729">
    <property type="entry name" value="PRK06073.1-5"/>
    <property type="match status" value="1"/>
</dbReference>
<evidence type="ECO:0000313" key="9">
    <source>
        <dbReference type="Proteomes" id="UP000067434"/>
    </source>
</evidence>
<dbReference type="GeneID" id="25401435"/>
<feature type="transmembrane region" description="Helical" evidence="7">
    <location>
        <begin position="55"/>
        <end position="75"/>
    </location>
</feature>
<dbReference type="STRING" id="1550241.MA03_04350"/>
<dbReference type="PATRIC" id="fig|1550241.5.peg.923"/>
<comment type="subcellular location">
    <subcellularLocation>
        <location evidence="1">Membrane</location>
    </subcellularLocation>
</comment>
<evidence type="ECO:0008006" key="10">
    <source>
        <dbReference type="Google" id="ProtNLM"/>
    </source>
</evidence>
<proteinExistence type="inferred from homology"/>
<dbReference type="InterPro" id="IPR000440">
    <property type="entry name" value="NADH_UbQ/plastoQ_OxRdtase_su3"/>
</dbReference>
<dbReference type="KEGG" id="thf:MA03_04350"/>
<keyword evidence="4 7" id="KW-0812">Transmembrane</keyword>
<gene>
    <name evidence="8" type="ORF">MA03_04350</name>
</gene>
<keyword evidence="5 7" id="KW-1133">Transmembrane helix</keyword>
<feature type="transmembrane region" description="Helical" evidence="7">
    <location>
        <begin position="81"/>
        <end position="102"/>
    </location>
</feature>
<evidence type="ECO:0000256" key="2">
    <source>
        <dbReference type="ARBA" id="ARBA00008472"/>
    </source>
</evidence>
<dbReference type="AlphaFoldDB" id="A0A0F7FIA7"/>
<dbReference type="InterPro" id="IPR038430">
    <property type="entry name" value="NDAH_ubi_oxred_su3_sf"/>
</dbReference>
<accession>A0A0F7FIA7</accession>
<evidence type="ECO:0000256" key="7">
    <source>
        <dbReference type="SAM" id="Phobius"/>
    </source>
</evidence>
<protein>
    <recommendedName>
        <fullName evidence="10">NADH-quinone oxidoreductase subunit</fullName>
    </recommendedName>
</protein>
<dbReference type="Proteomes" id="UP000067434">
    <property type="component" value="Chromosome"/>
</dbReference>
<dbReference type="Gene3D" id="1.20.58.1610">
    <property type="entry name" value="NADH:ubiquinone/plastoquinone oxidoreductase, chain 3"/>
    <property type="match status" value="1"/>
</dbReference>
<evidence type="ECO:0000256" key="6">
    <source>
        <dbReference type="ARBA" id="ARBA00023136"/>
    </source>
</evidence>
<keyword evidence="9" id="KW-1185">Reference proteome</keyword>
<keyword evidence="3" id="KW-0813">Transport</keyword>
<name>A0A0F7FIA7_9CREN</name>
<dbReference type="Pfam" id="PF00507">
    <property type="entry name" value="Oxidored_q4"/>
    <property type="match status" value="1"/>
</dbReference>
<sequence length="113" mass="12722">MTLLLVVILGILAGLLVILLALLLERGPARPFKRLRYEAGNPPKGEAKKRIPFQYYGYLILYLGIEPLIILLYILPFSNLQQGLVIVGAMLLAVIPVVWWGLKLADEISLWRI</sequence>
<keyword evidence="6 7" id="KW-0472">Membrane</keyword>
<dbReference type="OrthoDB" id="15381at2157"/>
<dbReference type="EMBL" id="CP009961">
    <property type="protein sequence ID" value="AKG38665.1"/>
    <property type="molecule type" value="Genomic_DNA"/>
</dbReference>
<dbReference type="GO" id="GO:0008137">
    <property type="term" value="F:NADH dehydrogenase (ubiquinone) activity"/>
    <property type="evidence" value="ECO:0007669"/>
    <property type="project" value="InterPro"/>
</dbReference>
<comment type="similarity">
    <text evidence="2">Belongs to the complex I subunit 3 family.</text>
</comment>
<organism evidence="8 9">
    <name type="scientific">Infirmifilum uzonense</name>
    <dbReference type="NCBI Taxonomy" id="1550241"/>
    <lineage>
        <taxon>Archaea</taxon>
        <taxon>Thermoproteota</taxon>
        <taxon>Thermoprotei</taxon>
        <taxon>Thermofilales</taxon>
        <taxon>Thermofilaceae</taxon>
        <taxon>Infirmifilum</taxon>
    </lineage>
</organism>
<feature type="transmembrane region" description="Helical" evidence="7">
    <location>
        <begin position="6"/>
        <end position="24"/>
    </location>
</feature>
<reference evidence="8 9" key="1">
    <citation type="journal article" date="2015" name="Stand. Genomic Sci.">
        <title>Complete genome sequence of and proposal of Thermofilum uzonense sp. nov. a novel hyperthermophilic crenarchaeon and emended description of the genus Thermofilum.</title>
        <authorList>
            <person name="Toshchakov S.V."/>
            <person name="Korzhenkov A.A."/>
            <person name="Samarov N.I."/>
            <person name="Mazunin I.O."/>
            <person name="Mozhey O.I."/>
            <person name="Shmyr I.S."/>
            <person name="Derbikova K.S."/>
            <person name="Taranov E.A."/>
            <person name="Dominova I.N."/>
            <person name="Bonch-Osmolovskaya E.A."/>
            <person name="Patrushev M.V."/>
            <person name="Podosokorskaya O.A."/>
            <person name="Kublanov I.V."/>
        </authorList>
    </citation>
    <scope>NUCLEOTIDE SEQUENCE [LARGE SCALE GENOMIC DNA]</scope>
    <source>
        <strain evidence="8 9">1807-2</strain>
    </source>
</reference>
<evidence type="ECO:0000256" key="5">
    <source>
        <dbReference type="ARBA" id="ARBA00022989"/>
    </source>
</evidence>
<dbReference type="GO" id="GO:0016020">
    <property type="term" value="C:membrane"/>
    <property type="evidence" value="ECO:0007669"/>
    <property type="project" value="UniProtKB-SubCell"/>
</dbReference>
<evidence type="ECO:0000256" key="1">
    <source>
        <dbReference type="ARBA" id="ARBA00004370"/>
    </source>
</evidence>
<evidence type="ECO:0000313" key="8">
    <source>
        <dbReference type="EMBL" id="AKG38665.1"/>
    </source>
</evidence>
<dbReference type="RefSeq" id="WP_052884103.1">
    <property type="nucleotide sequence ID" value="NZ_CP009961.1"/>
</dbReference>
<dbReference type="HOGENOM" id="CLU_147805_0_0_2"/>
<evidence type="ECO:0000256" key="3">
    <source>
        <dbReference type="ARBA" id="ARBA00022448"/>
    </source>
</evidence>